<keyword evidence="3" id="KW-1185">Reference proteome</keyword>
<dbReference type="Proteomes" id="UP000010445">
    <property type="component" value="Unassembled WGS sequence"/>
</dbReference>
<protein>
    <submittedName>
        <fullName evidence="2">Uncharacterized protein</fullName>
    </submittedName>
</protein>
<evidence type="ECO:0000313" key="2">
    <source>
        <dbReference type="EMBL" id="EKX89473.1"/>
    </source>
</evidence>
<dbReference type="AlphaFoldDB" id="L1MDZ1"/>
<organism evidence="2 3">
    <name type="scientific">Corynebacterium durum F0235</name>
    <dbReference type="NCBI Taxonomy" id="1035195"/>
    <lineage>
        <taxon>Bacteria</taxon>
        <taxon>Bacillati</taxon>
        <taxon>Actinomycetota</taxon>
        <taxon>Actinomycetes</taxon>
        <taxon>Mycobacteriales</taxon>
        <taxon>Corynebacteriaceae</taxon>
        <taxon>Corynebacterium</taxon>
    </lineage>
</organism>
<gene>
    <name evidence="2" type="ORF">HMPREF9997_01944</name>
</gene>
<dbReference type="EMBL" id="AMEM01000024">
    <property type="protein sequence ID" value="EKX89473.1"/>
    <property type="molecule type" value="Genomic_DNA"/>
</dbReference>
<accession>L1MDZ1</accession>
<feature type="compositionally biased region" description="Low complexity" evidence="1">
    <location>
        <begin position="36"/>
        <end position="46"/>
    </location>
</feature>
<sequence>MFKTVGDAVFCQTAIFPGFFGSLVDHRQPRSRRALSSRPSAPSIPAELPGISRRQSHPFVFNHHSLKRCM</sequence>
<name>L1MDZ1_9CORY</name>
<reference evidence="2 3" key="1">
    <citation type="submission" date="2012-05" db="EMBL/GenBank/DDBJ databases">
        <authorList>
            <person name="Weinstock G."/>
            <person name="Sodergren E."/>
            <person name="Lobos E.A."/>
            <person name="Fulton L."/>
            <person name="Fulton R."/>
            <person name="Courtney L."/>
            <person name="Fronick C."/>
            <person name="O'Laughlin M."/>
            <person name="Godfrey J."/>
            <person name="Wilson R.M."/>
            <person name="Miner T."/>
            <person name="Farmer C."/>
            <person name="Delehaunty K."/>
            <person name="Cordes M."/>
            <person name="Minx P."/>
            <person name="Tomlinson C."/>
            <person name="Chen J."/>
            <person name="Wollam A."/>
            <person name="Pepin K.H."/>
            <person name="Bhonagiri V."/>
            <person name="Zhang X."/>
            <person name="Suruliraj S."/>
            <person name="Warren W."/>
            <person name="Mitreva M."/>
            <person name="Mardis E.R."/>
            <person name="Wilson R.K."/>
        </authorList>
    </citation>
    <scope>NUCLEOTIDE SEQUENCE [LARGE SCALE GENOMIC DNA]</scope>
    <source>
        <strain evidence="2 3">F0235</strain>
    </source>
</reference>
<evidence type="ECO:0000313" key="3">
    <source>
        <dbReference type="Proteomes" id="UP000010445"/>
    </source>
</evidence>
<evidence type="ECO:0000256" key="1">
    <source>
        <dbReference type="SAM" id="MobiDB-lite"/>
    </source>
</evidence>
<feature type="region of interest" description="Disordered" evidence="1">
    <location>
        <begin position="31"/>
        <end position="50"/>
    </location>
</feature>
<proteinExistence type="predicted"/>
<comment type="caution">
    <text evidence="2">The sequence shown here is derived from an EMBL/GenBank/DDBJ whole genome shotgun (WGS) entry which is preliminary data.</text>
</comment>
<dbReference type="HOGENOM" id="CLU_2750913_0_0_11"/>